<gene>
    <name evidence="9" type="primary">isiB</name>
    <name evidence="9" type="ORF">ING2E5A_0452</name>
</gene>
<evidence type="ECO:0000256" key="2">
    <source>
        <dbReference type="ARBA" id="ARBA00005267"/>
    </source>
</evidence>
<comment type="function">
    <text evidence="7">Low-potential electron donor to a number of redox enzymes.</text>
</comment>
<dbReference type="GO" id="GO:0009055">
    <property type="term" value="F:electron transfer activity"/>
    <property type="evidence" value="ECO:0007669"/>
    <property type="project" value="UniProtKB-UniRule"/>
</dbReference>
<feature type="domain" description="Flavodoxin-like" evidence="8">
    <location>
        <begin position="4"/>
        <end position="162"/>
    </location>
</feature>
<dbReference type="Proteomes" id="UP000178485">
    <property type="component" value="Chromosome i"/>
</dbReference>
<dbReference type="PROSITE" id="PS50902">
    <property type="entry name" value="FLAVODOXIN_LIKE"/>
    <property type="match status" value="1"/>
</dbReference>
<reference evidence="9 10" key="1">
    <citation type="submission" date="2016-08" db="EMBL/GenBank/DDBJ databases">
        <authorList>
            <person name="Seilhamer J.J."/>
        </authorList>
    </citation>
    <scope>NUCLEOTIDE SEQUENCE [LARGE SCALE GENOMIC DNA]</scope>
    <source>
        <strain evidence="9">ING2-E5A</strain>
    </source>
</reference>
<keyword evidence="5 7" id="KW-0288">FMN</keyword>
<proteinExistence type="inferred from homology"/>
<evidence type="ECO:0000259" key="8">
    <source>
        <dbReference type="PROSITE" id="PS50902"/>
    </source>
</evidence>
<comment type="similarity">
    <text evidence="2 7">Belongs to the flavodoxin family.</text>
</comment>
<dbReference type="EMBL" id="LT608328">
    <property type="protein sequence ID" value="SCM55561.1"/>
    <property type="molecule type" value="Genomic_DNA"/>
</dbReference>
<evidence type="ECO:0000256" key="4">
    <source>
        <dbReference type="ARBA" id="ARBA00022630"/>
    </source>
</evidence>
<dbReference type="PIRSF" id="PIRSF038996">
    <property type="entry name" value="FldA"/>
    <property type="match status" value="1"/>
</dbReference>
<accession>A0A1G4G446</accession>
<evidence type="ECO:0000256" key="7">
    <source>
        <dbReference type="PIRNR" id="PIRNR038996"/>
    </source>
</evidence>
<evidence type="ECO:0000256" key="6">
    <source>
        <dbReference type="ARBA" id="ARBA00022982"/>
    </source>
</evidence>
<keyword evidence="6 7" id="KW-0249">Electron transport</keyword>
<evidence type="ECO:0000256" key="1">
    <source>
        <dbReference type="ARBA" id="ARBA00001917"/>
    </source>
</evidence>
<evidence type="ECO:0000256" key="3">
    <source>
        <dbReference type="ARBA" id="ARBA00022448"/>
    </source>
</evidence>
<name>A0A1G4G446_9BACT</name>
<dbReference type="NCBIfam" id="TIGR01752">
    <property type="entry name" value="flav_long"/>
    <property type="match status" value="1"/>
</dbReference>
<dbReference type="RefSeq" id="WP_071135999.1">
    <property type="nucleotide sequence ID" value="NZ_DUQN01000067.1"/>
</dbReference>
<evidence type="ECO:0000313" key="10">
    <source>
        <dbReference type="Proteomes" id="UP000178485"/>
    </source>
</evidence>
<sequence length="166" mass="18301">MSNIAILYGTSGGNTESVAKSIRNLFDDDADLFNVDSIKIDDIKPYKYLILGTSTTGIGDLQDDWDSFLPSFSKADLSDKLVAIFALGDSASYSSSFAESMKVIYDAIKEKTTVVGFVDDEGYTYDDSSAVVDGRWVGLPIDEDNEYDLTDARLKAWVDQLKKLFV</sequence>
<dbReference type="GO" id="GO:0010181">
    <property type="term" value="F:FMN binding"/>
    <property type="evidence" value="ECO:0007669"/>
    <property type="project" value="UniProtKB-UniRule"/>
</dbReference>
<dbReference type="Gene3D" id="3.40.50.360">
    <property type="match status" value="1"/>
</dbReference>
<keyword evidence="10" id="KW-1185">Reference proteome</keyword>
<protein>
    <recommendedName>
        <fullName evidence="7">Flavodoxin</fullName>
    </recommendedName>
</protein>
<dbReference type="PROSITE" id="PS00201">
    <property type="entry name" value="FLAVODOXIN"/>
    <property type="match status" value="1"/>
</dbReference>
<dbReference type="InterPro" id="IPR029039">
    <property type="entry name" value="Flavoprotein-like_sf"/>
</dbReference>
<organism evidence="9 10">
    <name type="scientific">Petrimonas mucosa</name>
    <dbReference type="NCBI Taxonomy" id="1642646"/>
    <lineage>
        <taxon>Bacteria</taxon>
        <taxon>Pseudomonadati</taxon>
        <taxon>Bacteroidota</taxon>
        <taxon>Bacteroidia</taxon>
        <taxon>Bacteroidales</taxon>
        <taxon>Dysgonomonadaceae</taxon>
        <taxon>Petrimonas</taxon>
    </lineage>
</organism>
<dbReference type="InterPro" id="IPR050619">
    <property type="entry name" value="Flavodoxin"/>
</dbReference>
<dbReference type="InterPro" id="IPR008254">
    <property type="entry name" value="Flavodoxin/NO_synth"/>
</dbReference>
<dbReference type="InterPro" id="IPR010086">
    <property type="entry name" value="Flavodoxin_lc"/>
</dbReference>
<dbReference type="AlphaFoldDB" id="A0A1G4G446"/>
<comment type="cofactor">
    <cofactor evidence="1 7">
        <name>FMN</name>
        <dbReference type="ChEBI" id="CHEBI:58210"/>
    </cofactor>
</comment>
<dbReference type="SUPFAM" id="SSF52218">
    <property type="entry name" value="Flavoproteins"/>
    <property type="match status" value="1"/>
</dbReference>
<keyword evidence="3 7" id="KW-0813">Transport</keyword>
<dbReference type="KEGG" id="pmuc:ING2E5A_0452"/>
<dbReference type="InterPro" id="IPR001226">
    <property type="entry name" value="Flavodoxin_CS"/>
</dbReference>
<dbReference type="PANTHER" id="PTHR42809">
    <property type="entry name" value="FLAVODOXIN 2"/>
    <property type="match status" value="1"/>
</dbReference>
<dbReference type="STRING" id="1642646.ING2E5A_0452"/>
<dbReference type="NCBIfam" id="NF006739">
    <property type="entry name" value="PRK09267.1-5"/>
    <property type="match status" value="1"/>
</dbReference>
<evidence type="ECO:0000256" key="5">
    <source>
        <dbReference type="ARBA" id="ARBA00022643"/>
    </source>
</evidence>
<dbReference type="Pfam" id="PF00258">
    <property type="entry name" value="Flavodoxin_1"/>
    <property type="match status" value="1"/>
</dbReference>
<keyword evidence="4 7" id="KW-0285">Flavoprotein</keyword>
<evidence type="ECO:0000313" key="9">
    <source>
        <dbReference type="EMBL" id="SCM55561.1"/>
    </source>
</evidence>
<dbReference type="PANTHER" id="PTHR42809:SF1">
    <property type="entry name" value="FLAVODOXIN 1"/>
    <property type="match status" value="1"/>
</dbReference>